<dbReference type="Gene3D" id="3.30.420.10">
    <property type="entry name" value="Ribonuclease H-like superfamily/Ribonuclease H"/>
    <property type="match status" value="1"/>
</dbReference>
<feature type="domain" description="RNase H type-1" evidence="2">
    <location>
        <begin position="525"/>
        <end position="644"/>
    </location>
</feature>
<dbReference type="CDD" id="cd06222">
    <property type="entry name" value="RNase_H_like"/>
    <property type="match status" value="1"/>
</dbReference>
<evidence type="ECO:0000313" key="3">
    <source>
        <dbReference type="EMBL" id="RYR64623.1"/>
    </source>
</evidence>
<protein>
    <submittedName>
        <fullName evidence="3">Uncharacterized protein</fullName>
    </submittedName>
</protein>
<dbReference type="InterPro" id="IPR052929">
    <property type="entry name" value="RNase_H-like_EbsB-rel"/>
</dbReference>
<accession>A0A445DN77</accession>
<dbReference type="InterPro" id="IPR012337">
    <property type="entry name" value="RNaseH-like_sf"/>
</dbReference>
<dbReference type="Pfam" id="PF03372">
    <property type="entry name" value="Exo_endo_phos"/>
    <property type="match status" value="1"/>
</dbReference>
<dbReference type="STRING" id="3818.A0A445DN77"/>
<proteinExistence type="predicted"/>
<evidence type="ECO:0000313" key="4">
    <source>
        <dbReference type="Proteomes" id="UP000289738"/>
    </source>
</evidence>
<sequence>MAAPSAVSELRSICKYLRPSVLFLMETKASNLSCVRLKRTLGFDNMFCVESRGLSGGLCLFWKNNLSVNVYAWCDSFIKARISVTNDIDWEGIFVYGHPNYMRRKELWNELTYVNNNLHVPRAFIGDFNDVISQHEKVGLHPKPTSQIDTFRRFVDKNALMDLELQGTKYTWFSNPRNGFVTKERIDRVLANWEWRKAFQHATLSALPAVFSDHTPLVLNVKPRGKRSGCFKFEAFWTDHADCASGQRINVDKSGITFGYQDFLLRNGRWLIGNGDKVRILEDNWILNMNTSPVIMSNDVTFVKELISEGQGWNISELRKHFDRDTIGKIIRTPVSVIGREDKFSWPLKADGKYTIKTGYHVARKEQHIDNGSIPSTSDDFKDLWRDIWKLKEPESTEHALLLCPWTRAVWFGAQIQCCPTANTVTSFGKWIMDLFRKMKVCTGTDYELCCSRVGFLAWEVWKASNLAVHHRSKPNPFLVINKAKQMETEFADFVEVPAITSMGARRTVKRVTWRPPLPGWIKCNVDAAFLEVFSGGATAAVFRDHAGNLLIASNSRIVASSPLAAEALAVREALILAQNFQLERVIFESDSLILIQALKSKASIAEIQVILDDILDLVRNISNFGFTWVPREGNALAHEVAKLTAHGSLGQNWPSCKPQSIMKILNEERCLSLHWASRS</sequence>
<gene>
    <name evidence="3" type="ORF">Ahy_A03g010692</name>
</gene>
<comment type="caution">
    <text evidence="3">The sequence shown here is derived from an EMBL/GenBank/DDBJ whole genome shotgun (WGS) entry which is preliminary data.</text>
</comment>
<dbReference type="PANTHER" id="PTHR47074">
    <property type="entry name" value="BNAC02G40300D PROTEIN"/>
    <property type="match status" value="1"/>
</dbReference>
<dbReference type="EMBL" id="SDMP01000003">
    <property type="protein sequence ID" value="RYR64623.1"/>
    <property type="molecule type" value="Genomic_DNA"/>
</dbReference>
<dbReference type="SUPFAM" id="SSF53098">
    <property type="entry name" value="Ribonuclease H-like"/>
    <property type="match status" value="1"/>
</dbReference>
<dbReference type="Proteomes" id="UP000289738">
    <property type="component" value="Chromosome A03"/>
</dbReference>
<dbReference type="GO" id="GO:0004523">
    <property type="term" value="F:RNA-DNA hybrid ribonuclease activity"/>
    <property type="evidence" value="ECO:0007669"/>
    <property type="project" value="InterPro"/>
</dbReference>
<dbReference type="PANTHER" id="PTHR47074:SF11">
    <property type="entry name" value="REVERSE TRANSCRIPTASE-LIKE PROTEIN"/>
    <property type="match status" value="1"/>
</dbReference>
<evidence type="ECO:0000259" key="1">
    <source>
        <dbReference type="Pfam" id="PF03372"/>
    </source>
</evidence>
<evidence type="ECO:0000259" key="2">
    <source>
        <dbReference type="Pfam" id="PF13456"/>
    </source>
</evidence>
<organism evidence="3 4">
    <name type="scientific">Arachis hypogaea</name>
    <name type="common">Peanut</name>
    <dbReference type="NCBI Taxonomy" id="3818"/>
    <lineage>
        <taxon>Eukaryota</taxon>
        <taxon>Viridiplantae</taxon>
        <taxon>Streptophyta</taxon>
        <taxon>Embryophyta</taxon>
        <taxon>Tracheophyta</taxon>
        <taxon>Spermatophyta</taxon>
        <taxon>Magnoliopsida</taxon>
        <taxon>eudicotyledons</taxon>
        <taxon>Gunneridae</taxon>
        <taxon>Pentapetalae</taxon>
        <taxon>rosids</taxon>
        <taxon>fabids</taxon>
        <taxon>Fabales</taxon>
        <taxon>Fabaceae</taxon>
        <taxon>Papilionoideae</taxon>
        <taxon>50 kb inversion clade</taxon>
        <taxon>dalbergioids sensu lato</taxon>
        <taxon>Dalbergieae</taxon>
        <taxon>Pterocarpus clade</taxon>
        <taxon>Arachis</taxon>
    </lineage>
</organism>
<dbReference type="AlphaFoldDB" id="A0A445DN77"/>
<dbReference type="InterPro" id="IPR036397">
    <property type="entry name" value="RNaseH_sf"/>
</dbReference>
<keyword evidence="4" id="KW-1185">Reference proteome</keyword>
<dbReference type="InterPro" id="IPR036691">
    <property type="entry name" value="Endo/exonu/phosph_ase_sf"/>
</dbReference>
<reference evidence="3 4" key="1">
    <citation type="submission" date="2019-01" db="EMBL/GenBank/DDBJ databases">
        <title>Sequencing of cultivated peanut Arachis hypogaea provides insights into genome evolution and oil improvement.</title>
        <authorList>
            <person name="Chen X."/>
        </authorList>
    </citation>
    <scope>NUCLEOTIDE SEQUENCE [LARGE SCALE GENOMIC DNA]</scope>
    <source>
        <strain evidence="4">cv. Fuhuasheng</strain>
        <tissue evidence="3">Leaves</tissue>
    </source>
</reference>
<dbReference type="Pfam" id="PF13456">
    <property type="entry name" value="RVT_3"/>
    <property type="match status" value="1"/>
</dbReference>
<dbReference type="Gene3D" id="3.60.10.10">
    <property type="entry name" value="Endonuclease/exonuclease/phosphatase"/>
    <property type="match status" value="1"/>
</dbReference>
<dbReference type="SUPFAM" id="SSF56219">
    <property type="entry name" value="DNase I-like"/>
    <property type="match status" value="1"/>
</dbReference>
<name>A0A445DN77_ARAHY</name>
<dbReference type="InterPro" id="IPR002156">
    <property type="entry name" value="RNaseH_domain"/>
</dbReference>
<feature type="domain" description="Endonuclease/exonuclease/phosphatase" evidence="1">
    <location>
        <begin position="9"/>
        <end position="214"/>
    </location>
</feature>
<dbReference type="GO" id="GO:0003676">
    <property type="term" value="F:nucleic acid binding"/>
    <property type="evidence" value="ECO:0007669"/>
    <property type="project" value="InterPro"/>
</dbReference>
<dbReference type="InterPro" id="IPR044730">
    <property type="entry name" value="RNase_H-like_dom_plant"/>
</dbReference>
<dbReference type="InterPro" id="IPR005135">
    <property type="entry name" value="Endo/exonuclease/phosphatase"/>
</dbReference>